<reference evidence="1 2" key="1">
    <citation type="submission" date="2020-07" db="EMBL/GenBank/DDBJ databases">
        <title>Taxonomic proposal: Crassvirales, a new order of highly abundant and diverse bacterial viruses.</title>
        <authorList>
            <person name="Shkoporov A.N."/>
            <person name="Stockdale S.R."/>
            <person name="Guerin E."/>
            <person name="Ross R.P."/>
            <person name="Hill C."/>
        </authorList>
    </citation>
    <scope>NUCLEOTIDE SEQUENCE [LARGE SCALE GENOMIC DNA]</scope>
</reference>
<dbReference type="Gene3D" id="3.40.50.300">
    <property type="entry name" value="P-loop containing nucleotide triphosphate hydrolases"/>
    <property type="match status" value="1"/>
</dbReference>
<sequence length="247" mass="27765">MIVLPTEKVKAKVNNPRFLIIYGRPKTGKTSCVAALENNLIIDLEGGSEFLDALAVQARTVNDFADIANAIREKIKETGKKPYKYITIDNATRLEEICLPYAGTLYKAQPQGKSWQGTDVRLLPQGAGYQYIRLAVRKVIDMFKELTDNLILIGHTKDKMINKNGEDMTEMSLDLVGKLGDIICGEADAVGFMYRKGNETIINFDSKDETTKGARAPHLREQKIVIAESNENNELVFHWDRIYLPEV</sequence>
<organism evidence="1 2">
    <name type="scientific">uncultured phage cr55_1</name>
    <dbReference type="NCBI Taxonomy" id="2772060"/>
    <lineage>
        <taxon>Viruses</taxon>
        <taxon>Duplodnaviria</taxon>
        <taxon>Heunggongvirae</taxon>
        <taxon>Uroviricota</taxon>
        <taxon>Caudoviricetes</taxon>
        <taxon>Crassvirales</taxon>
        <taxon>Suoliviridae</taxon>
        <taxon>Boorivirinae</taxon>
        <taxon>Culoivirus</taxon>
        <taxon>Culoivirus intestinalis</taxon>
    </lineage>
</organism>
<keyword evidence="2" id="KW-1185">Reference proteome</keyword>
<protein>
    <submittedName>
        <fullName evidence="1">Uncharacterized protein</fullName>
    </submittedName>
</protein>
<proteinExistence type="predicted"/>
<dbReference type="RefSeq" id="YP_010110299.1">
    <property type="nucleotide sequence ID" value="NC_055869.1"/>
</dbReference>
<dbReference type="KEGG" id="vg:65128596"/>
<evidence type="ECO:0000313" key="2">
    <source>
        <dbReference type="Proteomes" id="UP000594086"/>
    </source>
</evidence>
<dbReference type="EMBL" id="MT774376">
    <property type="protein sequence ID" value="QOR58141.1"/>
    <property type="molecule type" value="Genomic_DNA"/>
</dbReference>
<dbReference type="GeneID" id="65128596"/>
<dbReference type="InterPro" id="IPR027417">
    <property type="entry name" value="P-loop_NTPase"/>
</dbReference>
<dbReference type="SUPFAM" id="SSF52540">
    <property type="entry name" value="P-loop containing nucleoside triphosphate hydrolases"/>
    <property type="match status" value="1"/>
</dbReference>
<name>A0A7M1RW84_9CAUD</name>
<accession>A0A7M1RW84</accession>
<dbReference type="Pfam" id="PF13479">
    <property type="entry name" value="AAA_24"/>
    <property type="match status" value="1"/>
</dbReference>
<dbReference type="Proteomes" id="UP000594086">
    <property type="component" value="Segment"/>
</dbReference>
<evidence type="ECO:0000313" key="1">
    <source>
        <dbReference type="EMBL" id="QOR58141.1"/>
    </source>
</evidence>